<accession>A0A4S2H1B6</accession>
<dbReference type="OrthoDB" id="7627464at2"/>
<name>A0A4S2H1B6_9PROT</name>
<proteinExistence type="predicted"/>
<dbReference type="EMBL" id="SRXW01000002">
    <property type="protein sequence ID" value="TGY88962.1"/>
    <property type="molecule type" value="Genomic_DNA"/>
</dbReference>
<feature type="chain" id="PRO_5020823408" description="DUF945 domain-containing protein" evidence="1">
    <location>
        <begin position="25"/>
        <end position="535"/>
    </location>
</feature>
<evidence type="ECO:0000313" key="3">
    <source>
        <dbReference type="Proteomes" id="UP000308054"/>
    </source>
</evidence>
<gene>
    <name evidence="2" type="ORF">E5163_07455</name>
</gene>
<protein>
    <recommendedName>
        <fullName evidence="4">DUF945 domain-containing protein</fullName>
    </recommendedName>
</protein>
<organism evidence="2 3">
    <name type="scientific">Marinicauda algicola</name>
    <dbReference type="NCBI Taxonomy" id="2029849"/>
    <lineage>
        <taxon>Bacteria</taxon>
        <taxon>Pseudomonadati</taxon>
        <taxon>Pseudomonadota</taxon>
        <taxon>Alphaproteobacteria</taxon>
        <taxon>Maricaulales</taxon>
        <taxon>Maricaulaceae</taxon>
        <taxon>Marinicauda</taxon>
    </lineage>
</organism>
<keyword evidence="1" id="KW-0732">Signal</keyword>
<keyword evidence="3" id="KW-1185">Reference proteome</keyword>
<evidence type="ECO:0000256" key="1">
    <source>
        <dbReference type="SAM" id="SignalP"/>
    </source>
</evidence>
<reference evidence="2 3" key="1">
    <citation type="journal article" date="2017" name="Int. J. Syst. Evol. Microbiol.">
        <title>Marinicauda algicola sp. nov., isolated from a marine red alga Rhodosorus marinus.</title>
        <authorList>
            <person name="Jeong S.E."/>
            <person name="Jeon S.H."/>
            <person name="Chun B.H."/>
            <person name="Kim D.W."/>
            <person name="Jeon C.O."/>
        </authorList>
    </citation>
    <scope>NUCLEOTIDE SEQUENCE [LARGE SCALE GENOMIC DNA]</scope>
    <source>
        <strain evidence="2 3">JCM 31718</strain>
    </source>
</reference>
<dbReference type="AlphaFoldDB" id="A0A4S2H1B6"/>
<sequence>MKFSALASSSALALALALGLSACGDEDAGAGRDRPAATEITQEEGEAGLAALNLEQTPQLSWQDRRFEDGVFTFSELAFTPEGGGEGFTIEQLVLAAPRVNEAGTVEFDRLEALGLVAGEGEEEVRVARAFVDYPGPGLAAAIADMLSGRAADEAYEVNVDDMTRFTFEGVGVEGVEMSATEELESLSITGFTFEAFDGETLGAMVMSGFSMSAEDETGAPVHLGLGEFRVEGLDGALFKSMADAEGDPQAAMEAMSNWMMPTNLYDNFALRDLDVNAAGVRIAMPEMTSQVRERGQEVVMTSAMPSLTITGEPGTQGGAQIAQALEMLGYESFDLSMRGESVYDQETGRVTTRGDNYVELEDGLRISITQDIGGFNEYLERYSQVMGELFAQAETAGELGALDPQINAMMLDLYDPLMLHSMTVAIEDRSILQRGIDAAAAQQGVTPEDVRSQLVGLIGMGVMMAPPEVPRPLVSSLSQSLMSFVQQGGTLVISADPEEPVSLGAVIDAAQAGNFDPGQIGLTVAHEGGEAGGE</sequence>
<dbReference type="PROSITE" id="PS51257">
    <property type="entry name" value="PROKAR_LIPOPROTEIN"/>
    <property type="match status" value="1"/>
</dbReference>
<evidence type="ECO:0008006" key="4">
    <source>
        <dbReference type="Google" id="ProtNLM"/>
    </source>
</evidence>
<evidence type="ECO:0000313" key="2">
    <source>
        <dbReference type="EMBL" id="TGY88962.1"/>
    </source>
</evidence>
<dbReference type="RefSeq" id="WP_135995502.1">
    <property type="nucleotide sequence ID" value="NZ_CP071057.1"/>
</dbReference>
<comment type="caution">
    <text evidence="2">The sequence shown here is derived from an EMBL/GenBank/DDBJ whole genome shotgun (WGS) entry which is preliminary data.</text>
</comment>
<dbReference type="Proteomes" id="UP000308054">
    <property type="component" value="Unassembled WGS sequence"/>
</dbReference>
<feature type="signal peptide" evidence="1">
    <location>
        <begin position="1"/>
        <end position="24"/>
    </location>
</feature>